<name>A0A1J5S7L7_9ZZZZ</name>
<accession>A0A1J5S7L7</accession>
<dbReference type="InterPro" id="IPR058647">
    <property type="entry name" value="BSH_CzcB-like"/>
</dbReference>
<gene>
    <name evidence="3" type="primary">czcB_7</name>
    <name evidence="3" type="ORF">GALL_134070</name>
</gene>
<dbReference type="NCBIfam" id="TIGR01730">
    <property type="entry name" value="RND_mfp"/>
    <property type="match status" value="1"/>
</dbReference>
<dbReference type="GO" id="GO:0022857">
    <property type="term" value="F:transmembrane transporter activity"/>
    <property type="evidence" value="ECO:0007669"/>
    <property type="project" value="InterPro"/>
</dbReference>
<dbReference type="GO" id="GO:0016020">
    <property type="term" value="C:membrane"/>
    <property type="evidence" value="ECO:0007669"/>
    <property type="project" value="InterPro"/>
</dbReference>
<dbReference type="PANTHER" id="PTHR30097">
    <property type="entry name" value="CATION EFFLUX SYSTEM PROTEIN CUSB"/>
    <property type="match status" value="1"/>
</dbReference>
<dbReference type="Pfam" id="PF25973">
    <property type="entry name" value="BSH_CzcB"/>
    <property type="match status" value="1"/>
</dbReference>
<organism evidence="3">
    <name type="scientific">mine drainage metagenome</name>
    <dbReference type="NCBI Taxonomy" id="410659"/>
    <lineage>
        <taxon>unclassified sequences</taxon>
        <taxon>metagenomes</taxon>
        <taxon>ecological metagenomes</taxon>
    </lineage>
</organism>
<dbReference type="AlphaFoldDB" id="A0A1J5S7L7"/>
<dbReference type="Gene3D" id="2.40.50.100">
    <property type="match status" value="1"/>
</dbReference>
<protein>
    <submittedName>
        <fullName evidence="3">Cobalt-zinc-cadmium resistance protein CzcB</fullName>
    </submittedName>
</protein>
<evidence type="ECO:0000313" key="3">
    <source>
        <dbReference type="EMBL" id="OIR04473.1"/>
    </source>
</evidence>
<dbReference type="InterPro" id="IPR051909">
    <property type="entry name" value="MFP_Cation_Efflux"/>
</dbReference>
<comment type="caution">
    <text evidence="3">The sequence shown here is derived from an EMBL/GenBank/DDBJ whole genome shotgun (WGS) entry which is preliminary data.</text>
</comment>
<evidence type="ECO:0000259" key="2">
    <source>
        <dbReference type="Pfam" id="PF25973"/>
    </source>
</evidence>
<sequence>MKKTTSLFLLLPLLGYAVLSHAESTIAIKPQQLQTLGITVAPLTASSQIKSNMLPGEIVVPIGQERVVSAPQSGLIDTLYVAAGQSVKRGQAIAHISSAELVALQRDYLRGKTQQQLSKNMLDRDRELFKDGIIAERRVLTTESGQKELSFEVQQRRQALKMAGMGDDSIARLDKRGEMSSGLTLTAPIDGTVLEQMASTGQRVDMSTPIYRIARLKPLWLEIHAPLDILNFAKEGMLVSIPNYQATGKITTIIRSVNRNDQTIHLRAEISSGTEKLSPGQIVEAELVGKGIANQFSVPKSALIRNGTNSYIFVQTPQGFIPTPVTVVSEQTSQGIITGKLTGNEKVAVTGTAAIKAAWNSATTE</sequence>
<keyword evidence="1" id="KW-0813">Transport</keyword>
<dbReference type="Gene3D" id="2.40.420.20">
    <property type="match status" value="1"/>
</dbReference>
<dbReference type="SUPFAM" id="SSF111369">
    <property type="entry name" value="HlyD-like secretion proteins"/>
    <property type="match status" value="1"/>
</dbReference>
<dbReference type="Gene3D" id="1.10.287.470">
    <property type="entry name" value="Helix hairpin bin"/>
    <property type="match status" value="1"/>
</dbReference>
<dbReference type="Gene3D" id="2.40.30.170">
    <property type="match status" value="1"/>
</dbReference>
<dbReference type="EMBL" id="MLJW01000057">
    <property type="protein sequence ID" value="OIR04473.1"/>
    <property type="molecule type" value="Genomic_DNA"/>
</dbReference>
<dbReference type="PANTHER" id="PTHR30097:SF4">
    <property type="entry name" value="SLR6042 PROTEIN"/>
    <property type="match status" value="1"/>
</dbReference>
<reference evidence="3" key="1">
    <citation type="submission" date="2016-10" db="EMBL/GenBank/DDBJ databases">
        <title>Sequence of Gallionella enrichment culture.</title>
        <authorList>
            <person name="Poehlein A."/>
            <person name="Muehling M."/>
            <person name="Daniel R."/>
        </authorList>
    </citation>
    <scope>NUCLEOTIDE SEQUENCE</scope>
</reference>
<proteinExistence type="predicted"/>
<feature type="domain" description="CzcB-like barrel-sandwich hybrid" evidence="2">
    <location>
        <begin position="67"/>
        <end position="214"/>
    </location>
</feature>
<dbReference type="InterPro" id="IPR006143">
    <property type="entry name" value="RND_pump_MFP"/>
</dbReference>
<evidence type="ECO:0000256" key="1">
    <source>
        <dbReference type="ARBA" id="ARBA00022448"/>
    </source>
</evidence>